<dbReference type="Proteomes" id="UP000774750">
    <property type="component" value="Unassembled WGS sequence"/>
</dbReference>
<accession>A0A939BEQ6</accession>
<reference evidence="2" key="1">
    <citation type="submission" date="2020-08" db="EMBL/GenBank/DDBJ databases">
        <authorList>
            <person name="Cejkova D."/>
            <person name="Kubasova T."/>
            <person name="Jahodarova E."/>
            <person name="Rychlik I."/>
        </authorList>
    </citation>
    <scope>NUCLEOTIDE SEQUENCE</scope>
    <source>
        <strain evidence="2">An559</strain>
    </source>
</reference>
<dbReference type="AlphaFoldDB" id="A0A939BEQ6"/>
<keyword evidence="3" id="KW-1185">Reference proteome</keyword>
<proteinExistence type="predicted"/>
<name>A0A939BEQ6_9FIRM</name>
<dbReference type="RefSeq" id="WP_204446221.1">
    <property type="nucleotide sequence ID" value="NZ_JACJKY010000008.1"/>
</dbReference>
<protein>
    <submittedName>
        <fullName evidence="2">DUF3848 domain-containing protein</fullName>
    </submittedName>
</protein>
<evidence type="ECO:0000313" key="2">
    <source>
        <dbReference type="EMBL" id="MBM6920863.1"/>
    </source>
</evidence>
<dbReference type="Pfam" id="PF12959">
    <property type="entry name" value="DUF3848"/>
    <property type="match status" value="1"/>
</dbReference>
<organism evidence="2 3">
    <name type="scientific">Merdimmobilis hominis</name>
    <dbReference type="NCBI Taxonomy" id="2897707"/>
    <lineage>
        <taxon>Bacteria</taxon>
        <taxon>Bacillati</taxon>
        <taxon>Bacillota</taxon>
        <taxon>Clostridia</taxon>
        <taxon>Eubacteriales</taxon>
        <taxon>Oscillospiraceae</taxon>
        <taxon>Merdimmobilis</taxon>
    </lineage>
</organism>
<dbReference type="InterPro" id="IPR024380">
    <property type="entry name" value="DUF3848"/>
</dbReference>
<comment type="caution">
    <text evidence="2">The sequence shown here is derived from an EMBL/GenBank/DDBJ whole genome shotgun (WGS) entry which is preliminary data.</text>
</comment>
<feature type="domain" description="DUF3848" evidence="1">
    <location>
        <begin position="9"/>
        <end position="99"/>
    </location>
</feature>
<reference evidence="2" key="2">
    <citation type="journal article" date="2021" name="Sci. Rep.">
        <title>The distribution of antibiotic resistance genes in chicken gut microbiota commensals.</title>
        <authorList>
            <person name="Juricova H."/>
            <person name="Matiasovicova J."/>
            <person name="Kubasova T."/>
            <person name="Cejkova D."/>
            <person name="Rychlik I."/>
        </authorList>
    </citation>
    <scope>NUCLEOTIDE SEQUENCE</scope>
    <source>
        <strain evidence="2">An559</strain>
    </source>
</reference>
<sequence length="108" mass="12849">MTAEEIYSQLYERMLAEQEKYREWLLTQSPEEVLNHCYEYAMREDILMVFESSEIDEKHARVLLEKGVTLADIYDDFIDLETDHMQDIRDTIGDRADKIIREAEKGGR</sequence>
<dbReference type="EMBL" id="JACJKY010000008">
    <property type="protein sequence ID" value="MBM6920863.1"/>
    <property type="molecule type" value="Genomic_DNA"/>
</dbReference>
<evidence type="ECO:0000259" key="1">
    <source>
        <dbReference type="Pfam" id="PF12959"/>
    </source>
</evidence>
<gene>
    <name evidence="2" type="ORF">H6A12_06825</name>
</gene>
<evidence type="ECO:0000313" key="3">
    <source>
        <dbReference type="Proteomes" id="UP000774750"/>
    </source>
</evidence>